<feature type="transmembrane region" description="Helical" evidence="1">
    <location>
        <begin position="7"/>
        <end position="30"/>
    </location>
</feature>
<dbReference type="Proteomes" id="UP000597762">
    <property type="component" value="Unassembled WGS sequence"/>
</dbReference>
<feature type="transmembrane region" description="Helical" evidence="1">
    <location>
        <begin position="42"/>
        <end position="63"/>
    </location>
</feature>
<accession>A0A812C163</accession>
<feature type="transmembrane region" description="Helical" evidence="1">
    <location>
        <begin position="109"/>
        <end position="137"/>
    </location>
</feature>
<organism evidence="2 3">
    <name type="scientific">Acanthosepion pharaonis</name>
    <name type="common">Pharaoh cuttlefish</name>
    <name type="synonym">Sepia pharaonis</name>
    <dbReference type="NCBI Taxonomy" id="158019"/>
    <lineage>
        <taxon>Eukaryota</taxon>
        <taxon>Metazoa</taxon>
        <taxon>Spiralia</taxon>
        <taxon>Lophotrochozoa</taxon>
        <taxon>Mollusca</taxon>
        <taxon>Cephalopoda</taxon>
        <taxon>Coleoidea</taxon>
        <taxon>Decapodiformes</taxon>
        <taxon>Sepiida</taxon>
        <taxon>Sepiina</taxon>
        <taxon>Sepiidae</taxon>
        <taxon>Acanthosepion</taxon>
    </lineage>
</organism>
<gene>
    <name evidence="2" type="ORF">SPHA_30582</name>
</gene>
<evidence type="ECO:0000256" key="1">
    <source>
        <dbReference type="SAM" id="Phobius"/>
    </source>
</evidence>
<keyword evidence="1" id="KW-1133">Transmembrane helix</keyword>
<keyword evidence="3" id="KW-1185">Reference proteome</keyword>
<evidence type="ECO:0000313" key="2">
    <source>
        <dbReference type="EMBL" id="CAE1257107.1"/>
    </source>
</evidence>
<evidence type="ECO:0000313" key="3">
    <source>
        <dbReference type="Proteomes" id="UP000597762"/>
    </source>
</evidence>
<feature type="transmembrane region" description="Helical" evidence="1">
    <location>
        <begin position="245"/>
        <end position="266"/>
    </location>
</feature>
<feature type="transmembrane region" description="Helical" evidence="1">
    <location>
        <begin position="189"/>
        <end position="209"/>
    </location>
</feature>
<feature type="transmembrane region" description="Helical" evidence="1">
    <location>
        <begin position="75"/>
        <end position="103"/>
    </location>
</feature>
<protein>
    <submittedName>
        <fullName evidence="2">Uncharacterized protein</fullName>
    </submittedName>
</protein>
<name>A0A812C163_ACAPH</name>
<reference evidence="2" key="1">
    <citation type="submission" date="2021-01" db="EMBL/GenBank/DDBJ databases">
        <authorList>
            <person name="Li R."/>
            <person name="Bekaert M."/>
        </authorList>
    </citation>
    <scope>NUCLEOTIDE SEQUENCE</scope>
    <source>
        <strain evidence="2">Farmed</strain>
    </source>
</reference>
<comment type="caution">
    <text evidence="2">The sequence shown here is derived from an EMBL/GenBank/DDBJ whole genome shotgun (WGS) entry which is preliminary data.</text>
</comment>
<keyword evidence="1" id="KW-0472">Membrane</keyword>
<dbReference type="AlphaFoldDB" id="A0A812C163"/>
<proteinExistence type="predicted"/>
<feature type="transmembrane region" description="Helical" evidence="1">
    <location>
        <begin position="149"/>
        <end position="169"/>
    </location>
</feature>
<keyword evidence="1" id="KW-0812">Transmembrane</keyword>
<sequence>MPSLLHLFFNFFKVFNLLSNFFLCFFFIFRFLSSVSFLTFHFYAYLAFSIIFFLLTSSFFSLFSHCFLHFLSSCFHYIFFFSYVSSSPIVLPSLSVTLFSPFIPNPRSFLLYVSSFFFFFFFIWCSLSLMVFSTFFFISLSFSFYFSPFLLLPFHFTLFVLSFLTLIFIQTSVNYLIMLIRHSFVLCSFIRFIQSFPSFVPCFLIPLSLRFHSSLLLPPPFFTLLFLFTLFIRSFLLFIPHLSIYFIQFFLFRPFLLSLTLSFPMYHSILF</sequence>
<dbReference type="EMBL" id="CAHIKZ030001229">
    <property type="protein sequence ID" value="CAE1257107.1"/>
    <property type="molecule type" value="Genomic_DNA"/>
</dbReference>
<feature type="transmembrane region" description="Helical" evidence="1">
    <location>
        <begin position="221"/>
        <end position="239"/>
    </location>
</feature>